<keyword evidence="2" id="KW-0479">Metal-binding</keyword>
<dbReference type="GO" id="GO:0046872">
    <property type="term" value="F:metal ion binding"/>
    <property type="evidence" value="ECO:0007669"/>
    <property type="project" value="UniProtKB-KW"/>
</dbReference>
<dbReference type="EMBL" id="FWYB01000006">
    <property type="protein sequence ID" value="SMC95385.1"/>
    <property type="molecule type" value="Genomic_DNA"/>
</dbReference>
<dbReference type="PANTHER" id="PTHR21496">
    <property type="entry name" value="FERREDOXIN-RELATED"/>
    <property type="match status" value="1"/>
</dbReference>
<evidence type="ECO:0000256" key="1">
    <source>
        <dbReference type="ARBA" id="ARBA00022714"/>
    </source>
</evidence>
<evidence type="ECO:0000256" key="2">
    <source>
        <dbReference type="ARBA" id="ARBA00022723"/>
    </source>
</evidence>
<dbReference type="PROSITE" id="PS51296">
    <property type="entry name" value="RIESKE"/>
    <property type="match status" value="1"/>
</dbReference>
<dbReference type="CDD" id="cd03467">
    <property type="entry name" value="Rieske"/>
    <property type="match status" value="1"/>
</dbReference>
<proteinExistence type="predicted"/>
<accession>A0A1W2DD15</accession>
<feature type="domain" description="Rieske" evidence="5">
    <location>
        <begin position="20"/>
        <end position="114"/>
    </location>
</feature>
<keyword evidence="6" id="KW-0223">Dioxygenase</keyword>
<keyword evidence="1" id="KW-0001">2Fe-2S</keyword>
<dbReference type="Gene3D" id="2.102.10.10">
    <property type="entry name" value="Rieske [2Fe-2S] iron-sulphur domain"/>
    <property type="match status" value="1"/>
</dbReference>
<keyword evidence="4" id="KW-0411">Iron-sulfur</keyword>
<name>A0A1W2DD15_9SPHI</name>
<reference evidence="6 7" key="1">
    <citation type="submission" date="2017-04" db="EMBL/GenBank/DDBJ databases">
        <authorList>
            <person name="Afonso C.L."/>
            <person name="Miller P.J."/>
            <person name="Scott M.A."/>
            <person name="Spackman E."/>
            <person name="Goraichik I."/>
            <person name="Dimitrov K.M."/>
            <person name="Suarez D.L."/>
            <person name="Swayne D.E."/>
        </authorList>
    </citation>
    <scope>NUCLEOTIDE SEQUENCE [LARGE SCALE GENOMIC DNA]</scope>
    <source>
        <strain evidence="6 7">DSM 19625</strain>
    </source>
</reference>
<dbReference type="AlphaFoldDB" id="A0A1W2DD15"/>
<dbReference type="GO" id="GO:0051213">
    <property type="term" value="F:dioxygenase activity"/>
    <property type="evidence" value="ECO:0007669"/>
    <property type="project" value="UniProtKB-KW"/>
</dbReference>
<evidence type="ECO:0000256" key="4">
    <source>
        <dbReference type="ARBA" id="ARBA00023014"/>
    </source>
</evidence>
<dbReference type="Proteomes" id="UP000192678">
    <property type="component" value="Unassembled WGS sequence"/>
</dbReference>
<dbReference type="InterPro" id="IPR017941">
    <property type="entry name" value="Rieske_2Fe-2S"/>
</dbReference>
<evidence type="ECO:0000259" key="5">
    <source>
        <dbReference type="PROSITE" id="PS51296"/>
    </source>
</evidence>
<keyword evidence="7" id="KW-1185">Reference proteome</keyword>
<organism evidence="6 7">
    <name type="scientific">Pedobacter nyackensis</name>
    <dbReference type="NCBI Taxonomy" id="475255"/>
    <lineage>
        <taxon>Bacteria</taxon>
        <taxon>Pseudomonadati</taxon>
        <taxon>Bacteroidota</taxon>
        <taxon>Sphingobacteriia</taxon>
        <taxon>Sphingobacteriales</taxon>
        <taxon>Sphingobacteriaceae</taxon>
        <taxon>Pedobacter</taxon>
    </lineage>
</organism>
<keyword evidence="6" id="KW-0560">Oxidoreductase</keyword>
<keyword evidence="3" id="KW-0408">Iron</keyword>
<evidence type="ECO:0000313" key="6">
    <source>
        <dbReference type="EMBL" id="SMC95385.1"/>
    </source>
</evidence>
<dbReference type="SUPFAM" id="SSF50022">
    <property type="entry name" value="ISP domain"/>
    <property type="match status" value="1"/>
</dbReference>
<dbReference type="PANTHER" id="PTHR21496:SF23">
    <property type="entry name" value="3-PHENYLPROPIONATE_CINNAMIC ACID DIOXYGENASE FERREDOXIN SUBUNIT"/>
    <property type="match status" value="1"/>
</dbReference>
<sequence length="127" mass="14690">MEIICILMRIYDQCMNKLKWHKIDTELPEEDFVKQINVDGKKLCLIKYSNEFFVVQNYCPHAGGVLSGGWCKNGHLVCPIHRWEYDLHTGRGAEGQGDYINIYPVELRSDGIYVGFKESWLKSLFGS</sequence>
<protein>
    <submittedName>
        <fullName evidence="6">3-phenylpropionate/trans-cinnamate dioxygenase ferredoxin subunit</fullName>
    </submittedName>
</protein>
<evidence type="ECO:0000256" key="3">
    <source>
        <dbReference type="ARBA" id="ARBA00023004"/>
    </source>
</evidence>
<dbReference type="InterPro" id="IPR036922">
    <property type="entry name" value="Rieske_2Fe-2S_sf"/>
</dbReference>
<evidence type="ECO:0000313" key="7">
    <source>
        <dbReference type="Proteomes" id="UP000192678"/>
    </source>
</evidence>
<dbReference type="Pfam" id="PF00355">
    <property type="entry name" value="Rieske"/>
    <property type="match status" value="1"/>
</dbReference>
<gene>
    <name evidence="6" type="ORF">SAMN04488101_106221</name>
</gene>
<dbReference type="GO" id="GO:0051537">
    <property type="term" value="F:2 iron, 2 sulfur cluster binding"/>
    <property type="evidence" value="ECO:0007669"/>
    <property type="project" value="UniProtKB-KW"/>
</dbReference>
<dbReference type="STRING" id="475255.SAMN04488101_106221"/>